<feature type="region of interest" description="Disordered" evidence="1">
    <location>
        <begin position="224"/>
        <end position="261"/>
    </location>
</feature>
<feature type="region of interest" description="Disordered" evidence="1">
    <location>
        <begin position="92"/>
        <end position="163"/>
    </location>
</feature>
<sequence>MLPLPSLFQSNQPSMIFGNSQSLLGNSSNSPSFLLPNNPLMSNHQGVFNPHESQQFPDMPNLVDQYQIHPQQASHYNQHFQNSFPQHYLIFQHQQQQQQQQQPNGQHPGHHQGSHQAHGQQQQMLSTMTSSHSTNTPSQKGKRKAVREEEKKDPNAPVSIPKCTRCNENASWRHDKRRWWCKECKKAFTPGITKNQNTQQVQTIQNPQLPTNPMPQGLMYQGQMMSPLPQWDNPGSQQSTPGLNPNNQLSNVMPTNNTNNNVAQVPPTCPNCRGLSGWKHDKKRWYCKECRKPFTPNLSSSNSPSKTKKSSTPKVKKQNVNGTSSSGNTPLLNPGLVNIPISPSNLLPSQMHLQMGNNFQVPPFSPISNGSLIPPNLKNEINLSPPRPSSQNTLIPSLSTLGHHPSVQNHISINSISLLNGHNSNNNSTNNNNSNHNNHNNNTNNILNGTQPNSSNNGETSLSSIISSQNDNAISSSSLLNSLNGNQQQNLQNGNCSPSTPKKQKKKDSTLENGGVQVLVNVDNTVLNPIITGDNSNGVSESW</sequence>
<dbReference type="AlphaFoldDB" id="A0A151ZKL7"/>
<evidence type="ECO:0000256" key="1">
    <source>
        <dbReference type="SAM" id="MobiDB-lite"/>
    </source>
</evidence>
<name>A0A151ZKL7_TIELA</name>
<feature type="compositionally biased region" description="Low complexity" evidence="1">
    <location>
        <begin position="114"/>
        <end position="136"/>
    </location>
</feature>
<accession>A0A151ZKL7</accession>
<feature type="compositionally biased region" description="Basic residues" evidence="1">
    <location>
        <begin position="306"/>
        <end position="317"/>
    </location>
</feature>
<feature type="region of interest" description="Disordered" evidence="1">
    <location>
        <begin position="476"/>
        <end position="515"/>
    </location>
</feature>
<reference evidence="2 3" key="1">
    <citation type="submission" date="2015-12" db="EMBL/GenBank/DDBJ databases">
        <title>Dictyostelia acquired genes for synthesis and detection of signals that induce cell-type specialization by lateral gene transfer from prokaryotes.</title>
        <authorList>
            <person name="Gloeckner G."/>
            <person name="Schaap P."/>
        </authorList>
    </citation>
    <scope>NUCLEOTIDE SEQUENCE [LARGE SCALE GENOMIC DNA]</scope>
    <source>
        <strain evidence="2 3">TK</strain>
    </source>
</reference>
<gene>
    <name evidence="2" type="ORF">DLAC_04746</name>
</gene>
<organism evidence="2 3">
    <name type="scientific">Tieghemostelium lacteum</name>
    <name type="common">Slime mold</name>
    <name type="synonym">Dictyostelium lacteum</name>
    <dbReference type="NCBI Taxonomy" id="361077"/>
    <lineage>
        <taxon>Eukaryota</taxon>
        <taxon>Amoebozoa</taxon>
        <taxon>Evosea</taxon>
        <taxon>Eumycetozoa</taxon>
        <taxon>Dictyostelia</taxon>
        <taxon>Dictyosteliales</taxon>
        <taxon>Raperosteliaceae</taxon>
        <taxon>Tieghemostelium</taxon>
    </lineage>
</organism>
<feature type="compositionally biased region" description="Polar residues" evidence="1">
    <location>
        <begin position="389"/>
        <end position="400"/>
    </location>
</feature>
<feature type="compositionally biased region" description="Low complexity" evidence="1">
    <location>
        <begin position="422"/>
        <end position="450"/>
    </location>
</feature>
<dbReference type="EMBL" id="LODT01000022">
    <property type="protein sequence ID" value="KYQ94449.1"/>
    <property type="molecule type" value="Genomic_DNA"/>
</dbReference>
<feature type="region of interest" description="Disordered" evidence="1">
    <location>
        <begin position="293"/>
        <end position="332"/>
    </location>
</feature>
<dbReference type="STRING" id="361077.A0A151ZKL7"/>
<evidence type="ECO:0000313" key="3">
    <source>
        <dbReference type="Proteomes" id="UP000076078"/>
    </source>
</evidence>
<feature type="compositionally biased region" description="Low complexity" evidence="1">
    <location>
        <begin position="251"/>
        <end position="261"/>
    </location>
</feature>
<feature type="compositionally biased region" description="Low complexity" evidence="1">
    <location>
        <begin position="476"/>
        <end position="495"/>
    </location>
</feature>
<keyword evidence="3" id="KW-1185">Reference proteome</keyword>
<dbReference type="Proteomes" id="UP000076078">
    <property type="component" value="Unassembled WGS sequence"/>
</dbReference>
<evidence type="ECO:0000313" key="2">
    <source>
        <dbReference type="EMBL" id="KYQ94449.1"/>
    </source>
</evidence>
<feature type="compositionally biased region" description="Polar residues" evidence="1">
    <location>
        <begin position="451"/>
        <end position="462"/>
    </location>
</feature>
<feature type="compositionally biased region" description="Polar residues" evidence="1">
    <location>
        <begin position="320"/>
        <end position="331"/>
    </location>
</feature>
<dbReference type="OMA" id="ASWRHDK"/>
<dbReference type="InParanoid" id="A0A151ZKL7"/>
<comment type="caution">
    <text evidence="2">The sequence shown here is derived from an EMBL/GenBank/DDBJ whole genome shotgun (WGS) entry which is preliminary data.</text>
</comment>
<dbReference type="FunCoup" id="A0A151ZKL7">
    <property type="interactions" value="640"/>
</dbReference>
<feature type="compositionally biased region" description="Polar residues" evidence="1">
    <location>
        <begin position="233"/>
        <end position="250"/>
    </location>
</feature>
<feature type="region of interest" description="Disordered" evidence="1">
    <location>
        <begin position="378"/>
        <end position="401"/>
    </location>
</feature>
<feature type="region of interest" description="Disordered" evidence="1">
    <location>
        <begin position="422"/>
        <end position="463"/>
    </location>
</feature>
<protein>
    <submittedName>
        <fullName evidence="2">G-box binding factor</fullName>
    </submittedName>
</protein>
<feature type="compositionally biased region" description="Low complexity" evidence="1">
    <location>
        <begin position="92"/>
        <end position="107"/>
    </location>
</feature>
<feature type="compositionally biased region" description="Low complexity" evidence="1">
    <location>
        <begin position="295"/>
        <end position="305"/>
    </location>
</feature>
<proteinExistence type="predicted"/>
<dbReference type="OrthoDB" id="21481at2759"/>